<dbReference type="SUPFAM" id="SSF50978">
    <property type="entry name" value="WD40 repeat-like"/>
    <property type="match status" value="1"/>
</dbReference>
<dbReference type="Proteomes" id="UP000239539">
    <property type="component" value="Unassembled WGS sequence"/>
</dbReference>
<feature type="domain" description="TIR" evidence="5">
    <location>
        <begin position="25"/>
        <end position="211"/>
    </location>
</feature>
<dbReference type="RefSeq" id="WP_105932139.1">
    <property type="nucleotide sequence ID" value="NZ_PVNO01000028.1"/>
</dbReference>
<evidence type="ECO:0000256" key="1">
    <source>
        <dbReference type="ARBA" id="ARBA00022574"/>
    </source>
</evidence>
<organism evidence="6 7">
    <name type="scientific">Alteromonas gracilis</name>
    <dbReference type="NCBI Taxonomy" id="1479524"/>
    <lineage>
        <taxon>Bacteria</taxon>
        <taxon>Pseudomonadati</taxon>
        <taxon>Pseudomonadota</taxon>
        <taxon>Gammaproteobacteria</taxon>
        <taxon>Alteromonadales</taxon>
        <taxon>Alteromonadaceae</taxon>
        <taxon>Alteromonas/Salinimonas group</taxon>
        <taxon>Alteromonas</taxon>
    </lineage>
</organism>
<keyword evidence="4" id="KW-0472">Membrane</keyword>
<dbReference type="SMART" id="SM00320">
    <property type="entry name" value="WD40"/>
    <property type="match status" value="5"/>
</dbReference>
<evidence type="ECO:0000259" key="5">
    <source>
        <dbReference type="PROSITE" id="PS50104"/>
    </source>
</evidence>
<keyword evidence="1 3" id="KW-0853">WD repeat</keyword>
<proteinExistence type="predicted"/>
<dbReference type="InterPro" id="IPR035897">
    <property type="entry name" value="Toll_tir_struct_dom_sf"/>
</dbReference>
<dbReference type="InterPro" id="IPR050505">
    <property type="entry name" value="WDR55/POC1"/>
</dbReference>
<dbReference type="PROSITE" id="PS50082">
    <property type="entry name" value="WD_REPEATS_2"/>
    <property type="match status" value="1"/>
</dbReference>
<dbReference type="Gene3D" id="2.130.10.10">
    <property type="entry name" value="YVTN repeat-like/Quinoprotein amine dehydrogenase"/>
    <property type="match status" value="2"/>
</dbReference>
<keyword evidence="2" id="KW-0677">Repeat</keyword>
<dbReference type="InterPro" id="IPR011047">
    <property type="entry name" value="Quinoprotein_ADH-like_sf"/>
</dbReference>
<dbReference type="SUPFAM" id="SSF50998">
    <property type="entry name" value="Quinoprotein alcohol dehydrogenase-like"/>
    <property type="match status" value="1"/>
</dbReference>
<evidence type="ECO:0000256" key="3">
    <source>
        <dbReference type="PROSITE-ProRule" id="PRU00221"/>
    </source>
</evidence>
<dbReference type="InterPro" id="IPR001680">
    <property type="entry name" value="WD40_rpt"/>
</dbReference>
<evidence type="ECO:0000256" key="2">
    <source>
        <dbReference type="ARBA" id="ARBA00022737"/>
    </source>
</evidence>
<evidence type="ECO:0000256" key="4">
    <source>
        <dbReference type="SAM" id="Phobius"/>
    </source>
</evidence>
<name>A0ABX5CKE4_9ALTE</name>
<dbReference type="InterPro" id="IPR015943">
    <property type="entry name" value="WD40/YVTN_repeat-like_dom_sf"/>
</dbReference>
<dbReference type="PANTHER" id="PTHR44019">
    <property type="entry name" value="WD REPEAT-CONTAINING PROTEIN 55"/>
    <property type="match status" value="1"/>
</dbReference>
<gene>
    <name evidence="6" type="ORF">C6Y39_15450</name>
</gene>
<comment type="caution">
    <text evidence="6">The sequence shown here is derived from an EMBL/GenBank/DDBJ whole genome shotgun (WGS) entry which is preliminary data.</text>
</comment>
<keyword evidence="4" id="KW-1133">Transmembrane helix</keyword>
<dbReference type="Gene3D" id="3.40.50.10140">
    <property type="entry name" value="Toll/interleukin-1 receptor homology (TIR) domain"/>
    <property type="match status" value="1"/>
</dbReference>
<keyword evidence="7" id="KW-1185">Reference proteome</keyword>
<dbReference type="PROSITE" id="PS50104">
    <property type="entry name" value="TIR"/>
    <property type="match status" value="1"/>
</dbReference>
<feature type="transmembrane region" description="Helical" evidence="4">
    <location>
        <begin position="218"/>
        <end position="239"/>
    </location>
</feature>
<sequence length="1005" mass="112478">MATLLLGLCNFIEIKNWIFLQEVTLSINVFLSYRRRDAASPARYLRKKLLSFKLNKNFQSLYKQPHVFLDVMYERAGSDFWLEKIVPELEKADFLIVLVSPSINENASDVERNWTLKELLEFEKICLRKKIDPRTRIIPVLCSGTTEKDIPGCMQNMSTTWDWVDWNLYSWKKALPFTSREQINDGLYKLTATLFDIKGDELTAHNLRNKRELRKANTLYTSLATFVIIILSGLTAWALNEQRLAKIQESRALKGESSALANHAHDAVKDNSPAMGVSLALQALPDTDSPRPYVWQANVALGLAYQELQQIELMNFESQMYDVAWNEEDDSITAVTRYGDFYIEDIHTPGPYLPRLSLGLAGKKNADGNEAAIIGFVDLTSQNKLLVVDNIDGLQEYLIDENRVNQIIHESALPVCLTGTRSEQLVVITDVDGKVEILKTPDFQQELLIDANDAMFAWCASIHEKSGLVFVVGSDQDYEYGLLTVYDKKGHLIKQEKHSSALLWVTVDEAQDQVAMVSEEGHIIVYAIDALRNGESSLTVEAKVDGLFLNTASFSPDGKWLAVADNIGRIMLFDTESKGTRTDISENSGMVSGLSMGKDVFAAASEDTTIRFFSYTKLGQPLKFAAHKGTVSEVAVSSDEELAAIGTHEGELAFWSLPEASLIERHVLEPEKSDSGSFVRTIEFGESGNYLLAGNDSGELFLWQKSSQKDNVRPIRNKASGYNQIAKIAQHRFVAATGVDIEVLDLTDIDAPSFQALPDTDSITNIHSIAANRQHILVMHSENTLSLWDANTFQQLSTTTLPLNSDGRSYYPNTAFHPSGKFAVIARSDDIASVLRIPDLSTVIDLPNSVTNADEIVFSQGGRWAATMTYQQVHLYDFLNRQMTALQLREDFSAIDFIGDDSDARLVGVTNIGQLRVWDLVEQKVQLFYKNPQLQHAHLFGVTVIDQHNTMLVTSSGEQLLVPILPGFPELRELSKQAISEEDADYIISEADQRYYIPIGEYLSN</sequence>
<evidence type="ECO:0000313" key="7">
    <source>
        <dbReference type="Proteomes" id="UP000239539"/>
    </source>
</evidence>
<dbReference type="InterPro" id="IPR000157">
    <property type="entry name" value="TIR_dom"/>
</dbReference>
<protein>
    <recommendedName>
        <fullName evidence="5">TIR domain-containing protein</fullName>
    </recommendedName>
</protein>
<evidence type="ECO:0000313" key="6">
    <source>
        <dbReference type="EMBL" id="PRO68024.1"/>
    </source>
</evidence>
<reference evidence="7" key="1">
    <citation type="journal article" date="2020" name="Int. J. Syst. Evol. Microbiol.">
        <title>Alteromonas alba sp. nov., a marine bacterium isolated from the seawater of the West Pacific Ocean.</title>
        <authorList>
            <person name="Sun C."/>
            <person name="Wu Y.-H."/>
            <person name="Xamxidin M."/>
            <person name="Cheng H."/>
            <person name="Xu X.-W."/>
        </authorList>
    </citation>
    <scope>NUCLEOTIDE SEQUENCE [LARGE SCALE GENOMIC DNA]</scope>
    <source>
        <strain evidence="7">9a2</strain>
    </source>
</reference>
<keyword evidence="4" id="KW-0812">Transmembrane</keyword>
<dbReference type="EMBL" id="PVNO01000028">
    <property type="protein sequence ID" value="PRO68024.1"/>
    <property type="molecule type" value="Genomic_DNA"/>
</dbReference>
<dbReference type="SUPFAM" id="SSF52200">
    <property type="entry name" value="Toll/Interleukin receptor TIR domain"/>
    <property type="match status" value="1"/>
</dbReference>
<dbReference type="InterPro" id="IPR036322">
    <property type="entry name" value="WD40_repeat_dom_sf"/>
</dbReference>
<feature type="repeat" description="WD" evidence="3">
    <location>
        <begin position="624"/>
        <end position="665"/>
    </location>
</feature>
<dbReference type="PANTHER" id="PTHR44019:SF8">
    <property type="entry name" value="POC1 CENTRIOLAR PROTEIN HOMOLOG"/>
    <property type="match status" value="1"/>
</dbReference>
<accession>A0ABX5CKE4</accession>